<gene>
    <name evidence="1" type="ORF">HA336_00090</name>
</gene>
<organism evidence="1 2">
    <name type="scientific">Methanopyrus kandleri</name>
    <dbReference type="NCBI Taxonomy" id="2320"/>
    <lineage>
        <taxon>Archaea</taxon>
        <taxon>Methanobacteriati</taxon>
        <taxon>Methanobacteriota</taxon>
        <taxon>Methanomada group</taxon>
        <taxon>Methanopyri</taxon>
        <taxon>Methanopyrales</taxon>
        <taxon>Methanopyraceae</taxon>
        <taxon>Methanopyrus</taxon>
    </lineage>
</organism>
<name>A0A832T564_9EURY</name>
<evidence type="ECO:0000313" key="2">
    <source>
        <dbReference type="Proteomes" id="UP000619545"/>
    </source>
</evidence>
<dbReference type="EMBL" id="DUJS01000001">
    <property type="protein sequence ID" value="HII69617.1"/>
    <property type="molecule type" value="Genomic_DNA"/>
</dbReference>
<dbReference type="Proteomes" id="UP000619545">
    <property type="component" value="Unassembled WGS sequence"/>
</dbReference>
<dbReference type="AlphaFoldDB" id="A0A832T564"/>
<evidence type="ECO:0000313" key="1">
    <source>
        <dbReference type="EMBL" id="HII69617.1"/>
    </source>
</evidence>
<reference evidence="1" key="1">
    <citation type="journal article" date="2020" name="bioRxiv">
        <title>A rank-normalized archaeal taxonomy based on genome phylogeny resolves widespread incomplete and uneven classifications.</title>
        <authorList>
            <person name="Rinke C."/>
            <person name="Chuvochina M."/>
            <person name="Mussig A.J."/>
            <person name="Chaumeil P.-A."/>
            <person name="Waite D.W."/>
            <person name="Whitman W.B."/>
            <person name="Parks D.H."/>
            <person name="Hugenholtz P."/>
        </authorList>
    </citation>
    <scope>NUCLEOTIDE SEQUENCE</scope>
    <source>
        <strain evidence="1">UBA8853</strain>
    </source>
</reference>
<proteinExistence type="predicted"/>
<accession>A0A832T564</accession>
<comment type="caution">
    <text evidence="1">The sequence shown here is derived from an EMBL/GenBank/DDBJ whole genome shotgun (WGS) entry which is preliminary data.</text>
</comment>
<dbReference type="RefSeq" id="WP_011019359.1">
    <property type="nucleotide sequence ID" value="NZ_DUJS01000001.1"/>
</dbReference>
<protein>
    <submittedName>
        <fullName evidence="1">Uncharacterized protein</fullName>
    </submittedName>
</protein>
<dbReference type="GeneID" id="1477092"/>
<sequence length="224" mass="25807">MELARECAPELKSGRVKEIYKTLKEMAERVPLKEYSEARCSLMVWVRAEEELPTNSIAQYVTSDTRYTFEVTVRQADSTSRPRIVEVILERHEARSRGPLDELKVHGSASVDEPVERRGRSLIGALKIALRYLREYDVEREWKVWKVTNKFREMVQKVTSLGSDEPGILVMEDSKVGTEYDGLFEYWVALKSGSIALSAVRRVLEVDRKLSLYGVHVEVPDARW</sequence>